<organism evidence="1 2">
    <name type="scientific">Riemerella anatipestifer</name>
    <name type="common">Moraxella anatipestifer</name>
    <dbReference type="NCBI Taxonomy" id="34085"/>
    <lineage>
        <taxon>Bacteria</taxon>
        <taxon>Pseudomonadati</taxon>
        <taxon>Bacteroidota</taxon>
        <taxon>Flavobacteriia</taxon>
        <taxon>Flavobacteriales</taxon>
        <taxon>Weeksellaceae</taxon>
        <taxon>Riemerella</taxon>
    </lineage>
</organism>
<name>A0AAP6LKH6_RIEAN</name>
<dbReference type="RefSeq" id="WP_154469486.1">
    <property type="nucleotide sequence ID" value="NZ_CP110126.1"/>
</dbReference>
<evidence type="ECO:0000313" key="2">
    <source>
        <dbReference type="Proteomes" id="UP001284033"/>
    </source>
</evidence>
<gene>
    <name evidence="1" type="ORF">PG303_10215</name>
</gene>
<comment type="caution">
    <text evidence="1">The sequence shown here is derived from an EMBL/GenBank/DDBJ whole genome shotgun (WGS) entry which is preliminary data.</text>
</comment>
<accession>A0AAP6LKH6</accession>
<reference evidence="1" key="1">
    <citation type="submission" date="2023-01" db="EMBL/GenBank/DDBJ databases">
        <title>Genome-based studies on antimicrobial resistance profiles of Riemerella anatipestifer in China, 1994 to 2021.</title>
        <authorList>
            <person name="Yang Z."/>
            <person name="Zhu D."/>
        </authorList>
    </citation>
    <scope>NUCLEOTIDE SEQUENCE</scope>
    <source>
        <strain evidence="1">RCAD1218</strain>
    </source>
</reference>
<dbReference type="Proteomes" id="UP001284033">
    <property type="component" value="Unassembled WGS sequence"/>
</dbReference>
<sequence>MRVYAEFIEDDSLLFRTKTLLQFGDSWELIGSIVMKNPGSAKPLNNIDLETSKRISHFYNQDINSENWFISGGDNTMNEIKSIFNGSYIGKNIEINGVIQIFNLYNICSPNVDFAHKKGNETKSSFLIPDVDEIISQFRNKPVYIGYGDFYTNKKSINRETLRDSAVKIFEFVKNSDYDYLEDDYIINDQYFHRNHFYHPQYLKIIKPKDLEKYLPTLEKFAKFYI</sequence>
<dbReference type="EMBL" id="JAQZHK010000011">
    <property type="protein sequence ID" value="MDY3513584.1"/>
    <property type="molecule type" value="Genomic_DNA"/>
</dbReference>
<proteinExistence type="predicted"/>
<evidence type="ECO:0000313" key="1">
    <source>
        <dbReference type="EMBL" id="MDY3513584.1"/>
    </source>
</evidence>
<dbReference type="AlphaFoldDB" id="A0AAP6LKH6"/>
<protein>
    <submittedName>
        <fullName evidence="1">Uncharacterized protein</fullName>
    </submittedName>
</protein>